<accession>A0A8X6IUV6</accession>
<reference evidence="1" key="1">
    <citation type="submission" date="2020-07" db="EMBL/GenBank/DDBJ databases">
        <title>Multicomponent nature underlies the extraordinary mechanical properties of spider dragline silk.</title>
        <authorList>
            <person name="Kono N."/>
            <person name="Nakamura H."/>
            <person name="Mori M."/>
            <person name="Yoshida Y."/>
            <person name="Ohtoshi R."/>
            <person name="Malay A.D."/>
            <person name="Moran D.A.P."/>
            <person name="Tomita M."/>
            <person name="Numata K."/>
            <person name="Arakawa K."/>
        </authorList>
    </citation>
    <scope>NUCLEOTIDE SEQUENCE</scope>
</reference>
<dbReference type="AlphaFoldDB" id="A0A8X6IUV6"/>
<dbReference type="EMBL" id="BMAO01016852">
    <property type="protein sequence ID" value="GFR11580.1"/>
    <property type="molecule type" value="Genomic_DNA"/>
</dbReference>
<dbReference type="Proteomes" id="UP000887116">
    <property type="component" value="Unassembled WGS sequence"/>
</dbReference>
<keyword evidence="2" id="KW-1185">Reference proteome</keyword>
<gene>
    <name evidence="1" type="ORF">TNCT_224251</name>
</gene>
<comment type="caution">
    <text evidence="1">The sequence shown here is derived from an EMBL/GenBank/DDBJ whole genome shotgun (WGS) entry which is preliminary data.</text>
</comment>
<evidence type="ECO:0000313" key="1">
    <source>
        <dbReference type="EMBL" id="GFR11580.1"/>
    </source>
</evidence>
<evidence type="ECO:0000313" key="2">
    <source>
        <dbReference type="Proteomes" id="UP000887116"/>
    </source>
</evidence>
<sequence>MKTFFNGLSGVSYIEVIYTNPSTNPVANASTCVLRIAFGKAWADVEVGATSVVLAYRHVLVQLIYLISEPLFITGKRFTFSSAGLFSLPLSLEEVT</sequence>
<name>A0A8X6IUV6_TRICU</name>
<organism evidence="1 2">
    <name type="scientific">Trichonephila clavata</name>
    <name type="common">Joro spider</name>
    <name type="synonym">Nephila clavata</name>
    <dbReference type="NCBI Taxonomy" id="2740835"/>
    <lineage>
        <taxon>Eukaryota</taxon>
        <taxon>Metazoa</taxon>
        <taxon>Ecdysozoa</taxon>
        <taxon>Arthropoda</taxon>
        <taxon>Chelicerata</taxon>
        <taxon>Arachnida</taxon>
        <taxon>Araneae</taxon>
        <taxon>Araneomorphae</taxon>
        <taxon>Entelegynae</taxon>
        <taxon>Araneoidea</taxon>
        <taxon>Nephilidae</taxon>
        <taxon>Trichonephila</taxon>
    </lineage>
</organism>
<protein>
    <submittedName>
        <fullName evidence="1">Uncharacterized protein</fullName>
    </submittedName>
</protein>
<dbReference type="OrthoDB" id="10473636at2759"/>
<proteinExistence type="predicted"/>